<dbReference type="Gene3D" id="3.30.930.10">
    <property type="entry name" value="Bira Bifunctional Protein, Domain 2"/>
    <property type="match status" value="1"/>
</dbReference>
<proteinExistence type="inferred from homology"/>
<dbReference type="CDD" id="cd16442">
    <property type="entry name" value="BPL"/>
    <property type="match status" value="1"/>
</dbReference>
<dbReference type="InterPro" id="IPR004408">
    <property type="entry name" value="Biotin_CoA_COase_ligase"/>
</dbReference>
<dbReference type="PANTHER" id="PTHR12835">
    <property type="entry name" value="BIOTIN PROTEIN LIGASE"/>
    <property type="match status" value="1"/>
</dbReference>
<comment type="similarity">
    <text evidence="3">Belongs to the biotin--protein ligase family.</text>
</comment>
<dbReference type="EC" id="6.3.4.15" evidence="3"/>
<feature type="binding site" evidence="3">
    <location>
        <position position="114"/>
    </location>
    <ligand>
        <name>biotin</name>
        <dbReference type="ChEBI" id="CHEBI:57586"/>
    </ligand>
</feature>
<dbReference type="Pfam" id="PF08279">
    <property type="entry name" value="HTH_11"/>
    <property type="match status" value="1"/>
</dbReference>
<organism evidence="5 6">
    <name type="scientific">Salinicoccus sesuvii</name>
    <dbReference type="NCBI Taxonomy" id="868281"/>
    <lineage>
        <taxon>Bacteria</taxon>
        <taxon>Bacillati</taxon>
        <taxon>Bacillota</taxon>
        <taxon>Bacilli</taxon>
        <taxon>Bacillales</taxon>
        <taxon>Staphylococcaceae</taxon>
        <taxon>Salinicoccus</taxon>
    </lineage>
</organism>
<feature type="DNA-binding region" description="H-T-H motif" evidence="3">
    <location>
        <begin position="20"/>
        <end position="39"/>
    </location>
</feature>
<dbReference type="InterPro" id="IPR036390">
    <property type="entry name" value="WH_DNA-bd_sf"/>
</dbReference>
<dbReference type="NCBIfam" id="TIGR00121">
    <property type="entry name" value="birA_ligase"/>
    <property type="match status" value="1"/>
</dbReference>
<keyword evidence="3" id="KW-0238">DNA-binding</keyword>
<evidence type="ECO:0000256" key="3">
    <source>
        <dbReference type="HAMAP-Rule" id="MF_00978"/>
    </source>
</evidence>
<dbReference type="SUPFAM" id="SSF46785">
    <property type="entry name" value="Winged helix' DNA-binding domain"/>
    <property type="match status" value="1"/>
</dbReference>
<feature type="binding site" evidence="3">
    <location>
        <begin position="118"/>
        <end position="120"/>
    </location>
    <ligand>
        <name>biotin</name>
        <dbReference type="ChEBI" id="CHEBI:57586"/>
    </ligand>
</feature>
<dbReference type="InterPro" id="IPR030855">
    <property type="entry name" value="Bifunct_BirA"/>
</dbReference>
<dbReference type="HAMAP" id="MF_00978">
    <property type="entry name" value="Bifunct_BirA"/>
    <property type="match status" value="1"/>
</dbReference>
<dbReference type="InterPro" id="IPR045864">
    <property type="entry name" value="aa-tRNA-synth_II/BPL/LPL"/>
</dbReference>
<comment type="function">
    <text evidence="3">Acts both as a biotin--[acetyl-CoA-carboxylase] ligase and a repressor.</text>
</comment>
<keyword evidence="3" id="KW-0547">Nucleotide-binding</keyword>
<dbReference type="RefSeq" id="WP_380653841.1">
    <property type="nucleotide sequence ID" value="NZ_JBHRVQ010000001.1"/>
</dbReference>
<sequence length="320" mass="36261">MSNLKQEILKLLKSDRFISGQEMADRLKVSRTSVWKSINGLKTEGYSIESVTKKGYHLKEHPRYISPTALKVLVEGSSLFTRMEYLETTESTQIEAMQKLESQEGAYVVVALEQTKGRGRFSRPWASPKNSGLYLSIVLRPNIPITEIIRFNLFISLALSEALDAAFGVESGIKWPNDIYIKNKKVSGFLTEVVSESNVINAIICGIGINIYKNEDVTALGTATDIESEIDPDREIDLDDFMKKLIHNIEVYYDRFINEPFSSIREEWKSRSIVFNKKLKITETNESYVAKVLDIDSDGFLEVLDEAGEIRRVVSADIEL</sequence>
<protein>
    <recommendedName>
        <fullName evidence="3">Bifunctional ligase/repressor BirA</fullName>
    </recommendedName>
    <alternativeName>
        <fullName evidence="3">Biotin--[acetyl-CoA-carboxylase] ligase</fullName>
        <ecNumber evidence="3">6.3.4.15</ecNumber>
    </alternativeName>
    <alternativeName>
        <fullName evidence="3">Biotin--protein ligase</fullName>
    </alternativeName>
    <alternativeName>
        <fullName evidence="3">Biotin-[acetyl-CoA carboxylase] synthetase</fullName>
    </alternativeName>
</protein>
<dbReference type="SUPFAM" id="SSF55681">
    <property type="entry name" value="Class II aaRS and biotin synthetases"/>
    <property type="match status" value="1"/>
</dbReference>
<dbReference type="Pfam" id="PF02237">
    <property type="entry name" value="BPL_C"/>
    <property type="match status" value="1"/>
</dbReference>
<dbReference type="GO" id="GO:0004077">
    <property type="term" value="F:biotin--[biotin carboxyl-carrier protein] ligase activity"/>
    <property type="evidence" value="ECO:0007669"/>
    <property type="project" value="UniProtKB-EC"/>
</dbReference>
<name>A0ABV7N7H4_9STAP</name>
<dbReference type="Proteomes" id="UP001595637">
    <property type="component" value="Unassembled WGS sequence"/>
</dbReference>
<evidence type="ECO:0000256" key="2">
    <source>
        <dbReference type="ARBA" id="ARBA00023267"/>
    </source>
</evidence>
<evidence type="ECO:0000256" key="1">
    <source>
        <dbReference type="ARBA" id="ARBA00022598"/>
    </source>
</evidence>
<comment type="caution">
    <text evidence="5">The sequence shown here is derived from an EMBL/GenBank/DDBJ whole genome shotgun (WGS) entry which is preliminary data.</text>
</comment>
<dbReference type="InterPro" id="IPR003142">
    <property type="entry name" value="BPL_C"/>
</dbReference>
<evidence type="ECO:0000313" key="6">
    <source>
        <dbReference type="Proteomes" id="UP001595637"/>
    </source>
</evidence>
<accession>A0ABV7N7H4</accession>
<dbReference type="Gene3D" id="2.30.30.100">
    <property type="match status" value="1"/>
</dbReference>
<evidence type="ECO:0000259" key="4">
    <source>
        <dbReference type="PROSITE" id="PS51733"/>
    </source>
</evidence>
<keyword evidence="2 3" id="KW-0092">Biotin</keyword>
<keyword evidence="3" id="KW-0678">Repressor</keyword>
<keyword evidence="1 3" id="KW-0436">Ligase</keyword>
<dbReference type="PROSITE" id="PS51733">
    <property type="entry name" value="BPL_LPL_CATALYTIC"/>
    <property type="match status" value="1"/>
</dbReference>
<dbReference type="PANTHER" id="PTHR12835:SF5">
    <property type="entry name" value="BIOTIN--PROTEIN LIGASE"/>
    <property type="match status" value="1"/>
</dbReference>
<dbReference type="Pfam" id="PF03099">
    <property type="entry name" value="BPL_LplA_LipB"/>
    <property type="match status" value="1"/>
</dbReference>
<keyword evidence="3" id="KW-0067">ATP-binding</keyword>
<feature type="domain" description="BPL/LPL catalytic" evidence="4">
    <location>
        <begin position="80"/>
        <end position="257"/>
    </location>
</feature>
<evidence type="ECO:0000313" key="5">
    <source>
        <dbReference type="EMBL" id="MFC3388408.1"/>
    </source>
</evidence>
<feature type="binding site" evidence="3">
    <location>
        <position position="185"/>
    </location>
    <ligand>
        <name>biotin</name>
        <dbReference type="ChEBI" id="CHEBI:57586"/>
    </ligand>
</feature>
<dbReference type="EMBL" id="JBHRVQ010000001">
    <property type="protein sequence ID" value="MFC3388408.1"/>
    <property type="molecule type" value="Genomic_DNA"/>
</dbReference>
<keyword evidence="3" id="KW-0805">Transcription regulation</keyword>
<gene>
    <name evidence="3" type="primary">birA</name>
    <name evidence="5" type="ORF">ACFOEO_07490</name>
</gene>
<comment type="catalytic activity">
    <reaction evidence="3">
        <text>biotin + L-lysyl-[protein] + ATP = N(6)-biotinyl-L-lysyl-[protein] + AMP + diphosphate + H(+)</text>
        <dbReference type="Rhea" id="RHEA:11756"/>
        <dbReference type="Rhea" id="RHEA-COMP:9752"/>
        <dbReference type="Rhea" id="RHEA-COMP:10505"/>
        <dbReference type="ChEBI" id="CHEBI:15378"/>
        <dbReference type="ChEBI" id="CHEBI:29969"/>
        <dbReference type="ChEBI" id="CHEBI:30616"/>
        <dbReference type="ChEBI" id="CHEBI:33019"/>
        <dbReference type="ChEBI" id="CHEBI:57586"/>
        <dbReference type="ChEBI" id="CHEBI:83144"/>
        <dbReference type="ChEBI" id="CHEBI:456215"/>
        <dbReference type="EC" id="6.3.4.15"/>
    </reaction>
</comment>
<dbReference type="Gene3D" id="1.10.10.10">
    <property type="entry name" value="Winged helix-like DNA-binding domain superfamily/Winged helix DNA-binding domain"/>
    <property type="match status" value="1"/>
</dbReference>
<dbReference type="InterPro" id="IPR004143">
    <property type="entry name" value="BPL_LPL_catalytic"/>
</dbReference>
<keyword evidence="3" id="KW-0804">Transcription</keyword>
<keyword evidence="6" id="KW-1185">Reference proteome</keyword>
<reference evidence="6" key="1">
    <citation type="journal article" date="2019" name="Int. J. Syst. Evol. Microbiol.">
        <title>The Global Catalogue of Microorganisms (GCM) 10K type strain sequencing project: providing services to taxonomists for standard genome sequencing and annotation.</title>
        <authorList>
            <consortium name="The Broad Institute Genomics Platform"/>
            <consortium name="The Broad Institute Genome Sequencing Center for Infectious Disease"/>
            <person name="Wu L."/>
            <person name="Ma J."/>
        </authorList>
    </citation>
    <scope>NUCLEOTIDE SEQUENCE [LARGE SCALE GENOMIC DNA]</scope>
    <source>
        <strain evidence="6">CCM 7756</strain>
    </source>
</reference>
<dbReference type="InterPro" id="IPR013196">
    <property type="entry name" value="HTH_11"/>
</dbReference>
<dbReference type="InterPro" id="IPR036388">
    <property type="entry name" value="WH-like_DNA-bd_sf"/>
</dbReference>
<comment type="caution">
    <text evidence="3">Lacks conserved residue(s) required for the propagation of feature annotation.</text>
</comment>